<proteinExistence type="inferred from homology"/>
<comment type="similarity">
    <text evidence="1">Belongs to the type-I restriction system S methylase family.</text>
</comment>
<evidence type="ECO:0000256" key="3">
    <source>
        <dbReference type="ARBA" id="ARBA00023125"/>
    </source>
</evidence>
<keyword evidence="5" id="KW-0378">Hydrolase</keyword>
<organism evidence="5 6">
    <name type="scientific">Levilactobacillus fuyuanensis</name>
    <dbReference type="NCBI Taxonomy" id="2486022"/>
    <lineage>
        <taxon>Bacteria</taxon>
        <taxon>Bacillati</taxon>
        <taxon>Bacillota</taxon>
        <taxon>Bacilli</taxon>
        <taxon>Lactobacillales</taxon>
        <taxon>Lactobacillaceae</taxon>
        <taxon>Levilactobacillus</taxon>
    </lineage>
</organism>
<accession>A0ABW4H2W5</accession>
<dbReference type="Proteomes" id="UP001597195">
    <property type="component" value="Unassembled WGS sequence"/>
</dbReference>
<evidence type="ECO:0000256" key="1">
    <source>
        <dbReference type="ARBA" id="ARBA00010923"/>
    </source>
</evidence>
<keyword evidence="6" id="KW-1185">Reference proteome</keyword>
<name>A0ABW4H2W5_9LACO</name>
<evidence type="ECO:0000259" key="4">
    <source>
        <dbReference type="Pfam" id="PF01420"/>
    </source>
</evidence>
<dbReference type="PANTHER" id="PTHR30408">
    <property type="entry name" value="TYPE-1 RESTRICTION ENZYME ECOKI SPECIFICITY PROTEIN"/>
    <property type="match status" value="1"/>
</dbReference>
<evidence type="ECO:0000313" key="5">
    <source>
        <dbReference type="EMBL" id="MFD1549083.1"/>
    </source>
</evidence>
<dbReference type="SUPFAM" id="SSF116734">
    <property type="entry name" value="DNA methylase specificity domain"/>
    <property type="match status" value="1"/>
</dbReference>
<dbReference type="GO" id="GO:0016787">
    <property type="term" value="F:hydrolase activity"/>
    <property type="evidence" value="ECO:0007669"/>
    <property type="project" value="UniProtKB-KW"/>
</dbReference>
<keyword evidence="5" id="KW-0540">Nuclease</keyword>
<reference evidence="6" key="1">
    <citation type="journal article" date="2019" name="Int. J. Syst. Evol. Microbiol.">
        <title>The Global Catalogue of Microorganisms (GCM) 10K type strain sequencing project: providing services to taxonomists for standard genome sequencing and annotation.</title>
        <authorList>
            <consortium name="The Broad Institute Genomics Platform"/>
            <consortium name="The Broad Institute Genome Sequencing Center for Infectious Disease"/>
            <person name="Wu L."/>
            <person name="Ma J."/>
        </authorList>
    </citation>
    <scope>NUCLEOTIDE SEQUENCE [LARGE SCALE GENOMIC DNA]</scope>
    <source>
        <strain evidence="6">CCM 8906</strain>
    </source>
</reference>
<dbReference type="InterPro" id="IPR052021">
    <property type="entry name" value="Type-I_RS_S_subunit"/>
</dbReference>
<dbReference type="InterPro" id="IPR044946">
    <property type="entry name" value="Restrct_endonuc_typeI_TRD_sf"/>
</dbReference>
<keyword evidence="3" id="KW-0238">DNA-binding</keyword>
<dbReference type="EC" id="3.1.21.-" evidence="5"/>
<dbReference type="RefSeq" id="WP_125700692.1">
    <property type="nucleotide sequence ID" value="NZ_JBHTOM010000006.1"/>
</dbReference>
<keyword evidence="5" id="KW-0255">Endonuclease</keyword>
<comment type="caution">
    <text evidence="5">The sequence shown here is derived from an EMBL/GenBank/DDBJ whole genome shotgun (WGS) entry which is preliminary data.</text>
</comment>
<evidence type="ECO:0000256" key="2">
    <source>
        <dbReference type="ARBA" id="ARBA00022747"/>
    </source>
</evidence>
<protein>
    <submittedName>
        <fullName evidence="5">Restriction endonuclease subunit S</fullName>
        <ecNumber evidence="5">3.1.21.-</ecNumber>
    </submittedName>
</protein>
<dbReference type="InterPro" id="IPR000055">
    <property type="entry name" value="Restrct_endonuc_typeI_TRD"/>
</dbReference>
<dbReference type="Gene3D" id="3.90.220.20">
    <property type="entry name" value="DNA methylase specificity domains"/>
    <property type="match status" value="1"/>
</dbReference>
<sequence>MGELYQVYSGQTPSKKDLKNYSSFGTPWIRTTELNNYEIIGANIFLSNNGVKNLRVLKKNSVLLAMYGGLSQIGRTGILTFSATINQALSAFEPNSSIDPYFLLAALNTRVSEWRPLAASSRKDPNITKSDVENFILSYPNLEEQIIISKIYKSFSEAIVANERCPYPAKQNAK</sequence>
<evidence type="ECO:0000313" key="6">
    <source>
        <dbReference type="Proteomes" id="UP001597195"/>
    </source>
</evidence>
<dbReference type="EMBL" id="JBHTOM010000006">
    <property type="protein sequence ID" value="MFD1549083.1"/>
    <property type="molecule type" value="Genomic_DNA"/>
</dbReference>
<dbReference type="Gene3D" id="1.10.287.1120">
    <property type="entry name" value="Bipartite methylase S protein"/>
    <property type="match status" value="1"/>
</dbReference>
<keyword evidence="2" id="KW-0680">Restriction system</keyword>
<dbReference type="Pfam" id="PF01420">
    <property type="entry name" value="Methylase_S"/>
    <property type="match status" value="1"/>
</dbReference>
<dbReference type="GO" id="GO:0004519">
    <property type="term" value="F:endonuclease activity"/>
    <property type="evidence" value="ECO:0007669"/>
    <property type="project" value="UniProtKB-KW"/>
</dbReference>
<feature type="domain" description="Type I restriction modification DNA specificity" evidence="4">
    <location>
        <begin position="2"/>
        <end position="159"/>
    </location>
</feature>
<gene>
    <name evidence="5" type="ORF">ACFQ5T_05200</name>
</gene>
<dbReference type="PANTHER" id="PTHR30408:SF12">
    <property type="entry name" value="TYPE I RESTRICTION ENZYME MJAVIII SPECIFICITY SUBUNIT"/>
    <property type="match status" value="1"/>
</dbReference>